<dbReference type="EMBL" id="PZJX01000039">
    <property type="protein sequence ID" value="PTE08494.1"/>
    <property type="molecule type" value="Genomic_DNA"/>
</dbReference>
<dbReference type="AlphaFoldDB" id="A0A2T4IS59"/>
<dbReference type="Proteomes" id="UP000240259">
    <property type="component" value="Unassembled WGS sequence"/>
</dbReference>
<comment type="caution">
    <text evidence="1">The sequence shown here is derived from an EMBL/GenBank/DDBJ whole genome shotgun (WGS) entry which is preliminary data.</text>
</comment>
<evidence type="ECO:0000313" key="1">
    <source>
        <dbReference type="EMBL" id="PTE08494.1"/>
    </source>
</evidence>
<protein>
    <recommendedName>
        <fullName evidence="3">DUF3606 domain-containing protein</fullName>
    </recommendedName>
</protein>
<accession>A0A2T4IS59</accession>
<gene>
    <name evidence="1" type="ORF">C9427_21230</name>
</gene>
<dbReference type="OrthoDB" id="8099975at2"/>
<organism evidence="1 2">
    <name type="scientific">Mesorhizobium helmanticense</name>
    <dbReference type="NCBI Taxonomy" id="1776423"/>
    <lineage>
        <taxon>Bacteria</taxon>
        <taxon>Pseudomonadati</taxon>
        <taxon>Pseudomonadota</taxon>
        <taxon>Alphaproteobacteria</taxon>
        <taxon>Hyphomicrobiales</taxon>
        <taxon>Phyllobacteriaceae</taxon>
        <taxon>Mesorhizobium</taxon>
    </lineage>
</organism>
<evidence type="ECO:0000313" key="2">
    <source>
        <dbReference type="Proteomes" id="UP000240259"/>
    </source>
</evidence>
<proteinExistence type="predicted"/>
<evidence type="ECO:0008006" key="3">
    <source>
        <dbReference type="Google" id="ProtNLM"/>
    </source>
</evidence>
<name>A0A2T4IS59_9HYPH</name>
<reference evidence="1 2" key="1">
    <citation type="submission" date="2018-03" db="EMBL/GenBank/DDBJ databases">
        <title>Genome sequence of the symbiotic type strain Mesorhizobium helmanticense CSLC115NT isolated from Lotus corniculatus nodules.</title>
        <authorList>
            <person name="Sannazzaro A.I."/>
            <person name="Torres Tejerizo G.A."/>
            <person name="Dip D."/>
            <person name="Caballero M."/>
            <person name="Pistorio M."/>
            <person name="Estrella M.J."/>
        </authorList>
    </citation>
    <scope>NUCLEOTIDE SEQUENCE [LARGE SCALE GENOMIC DNA]</scope>
    <source>
        <strain evidence="1 2">CSLC115N</strain>
    </source>
</reference>
<sequence>MQNPYEAAYFARKHGITQAQARRITKDFGPSRIRCDTAAQDLNLALTGTSLLHERPPTSVSSTPKE</sequence>
<keyword evidence="2" id="KW-1185">Reference proteome</keyword>